<dbReference type="Proteomes" id="UP000006408">
    <property type="component" value="Unassembled WGS sequence"/>
</dbReference>
<gene>
    <name evidence="1" type="ORF">BIFANG_02839</name>
</gene>
<dbReference type="AlphaFoldDB" id="C4FEU8"/>
<keyword evidence="2" id="KW-1185">Reference proteome</keyword>
<protein>
    <recommendedName>
        <fullName evidence="3">PAC2 family protein</fullName>
    </recommendedName>
</protein>
<dbReference type="PATRIC" id="fig|518635.7.peg.781"/>
<reference evidence="1" key="1">
    <citation type="submission" date="2009-04" db="EMBL/GenBank/DDBJ databases">
        <authorList>
            <person name="Weinstock G."/>
            <person name="Sodergren E."/>
            <person name="Clifton S."/>
            <person name="Fulton L."/>
            <person name="Fulton B."/>
            <person name="Courtney L."/>
            <person name="Fronick C."/>
            <person name="Harrison M."/>
            <person name="Strong C."/>
            <person name="Farmer C."/>
            <person name="Delahaunty K."/>
            <person name="Markovic C."/>
            <person name="Hall O."/>
            <person name="Minx P."/>
            <person name="Tomlinson C."/>
            <person name="Mitreva M."/>
            <person name="Nelson J."/>
            <person name="Hou S."/>
            <person name="Wollam A."/>
            <person name="Pepin K.H."/>
            <person name="Johnson M."/>
            <person name="Bhonagiri V."/>
            <person name="Nash W.E."/>
            <person name="Warren W."/>
            <person name="Chinwalla A."/>
            <person name="Mardis E.R."/>
            <person name="Wilson R.K."/>
        </authorList>
    </citation>
    <scope>NUCLEOTIDE SEQUENCE [LARGE SCALE GENOMIC DNA]</scope>
    <source>
        <strain evidence="1">DSM 20098</strain>
    </source>
</reference>
<evidence type="ECO:0008006" key="3">
    <source>
        <dbReference type="Google" id="ProtNLM"/>
    </source>
</evidence>
<dbReference type="STRING" id="1683.Bang102_005970"/>
<dbReference type="InterPro" id="IPR019151">
    <property type="entry name" value="Proteasome_assmbl_chaperone_2"/>
</dbReference>
<dbReference type="GeneID" id="42865092"/>
<dbReference type="EMBL" id="ABYS02000004">
    <property type="protein sequence ID" value="EEP21479.1"/>
    <property type="molecule type" value="Genomic_DNA"/>
</dbReference>
<dbReference type="eggNOG" id="COG2047">
    <property type="taxonomic scope" value="Bacteria"/>
</dbReference>
<dbReference type="PIRSF" id="PIRSF028754">
    <property type="entry name" value="UCP028754"/>
    <property type="match status" value="1"/>
</dbReference>
<dbReference type="HOGENOM" id="CLU_055821_1_0_11"/>
<dbReference type="Gene3D" id="3.40.50.10900">
    <property type="entry name" value="PAC-like subunit"/>
    <property type="match status" value="1"/>
</dbReference>
<dbReference type="SUPFAM" id="SSF159659">
    <property type="entry name" value="Cgl1923-like"/>
    <property type="match status" value="1"/>
</dbReference>
<dbReference type="Pfam" id="PF09754">
    <property type="entry name" value="PAC2"/>
    <property type="match status" value="1"/>
</dbReference>
<sequence>MSEERETVMLAAFSGWNDACQAATNAIHQLIDAYDAREVQHISCEGYYDYQVSRPTLCRVNGHARIVWPQTTFYDIPLSPTKHCLVMLAPEPNYRWREYCRESLHIAEELGVNRIITLGSMFADCVHTRPLPIGVCDDMDCNSECDCGEYNGPVGITTILEAMARDHSFAGTSIWVSVPQYMGNDDCPMGTLALLNTLERKLGTTFETAGLAKETQEWQAKASMLVRCSNQLEDYVHHLEEDWDKAKQAKDEASAEDPRKADQLVHEAEEFLKRF</sequence>
<dbReference type="InterPro" id="IPR038389">
    <property type="entry name" value="PSMG2_sf"/>
</dbReference>
<evidence type="ECO:0000313" key="1">
    <source>
        <dbReference type="EMBL" id="EEP21479.1"/>
    </source>
</evidence>
<dbReference type="InterPro" id="IPR008492">
    <property type="entry name" value="Rv2714-like"/>
</dbReference>
<dbReference type="RefSeq" id="WP_003826299.1">
    <property type="nucleotide sequence ID" value="NZ_AP012322.1"/>
</dbReference>
<proteinExistence type="predicted"/>
<evidence type="ECO:0000313" key="2">
    <source>
        <dbReference type="Proteomes" id="UP000006408"/>
    </source>
</evidence>
<comment type="caution">
    <text evidence="1">The sequence shown here is derived from an EMBL/GenBank/DDBJ whole genome shotgun (WGS) entry which is preliminary data.</text>
</comment>
<name>C4FEU8_9BIFI</name>
<accession>C4FEU8</accession>
<organism evidence="1 2">
    <name type="scientific">Bifidobacterium angulatum DSM 20098 = JCM 7096</name>
    <dbReference type="NCBI Taxonomy" id="518635"/>
    <lineage>
        <taxon>Bacteria</taxon>
        <taxon>Bacillati</taxon>
        <taxon>Actinomycetota</taxon>
        <taxon>Actinomycetes</taxon>
        <taxon>Bifidobacteriales</taxon>
        <taxon>Bifidobacteriaceae</taxon>
        <taxon>Bifidobacterium</taxon>
    </lineage>
</organism>